<comment type="function">
    <text evidence="2">The lipid II isoglutaminyl synthase complex catalyzes the formation of alpha-D-isoglutamine in the cell wall lipid II stem peptide. The GatD subunit catalyzes the hydrolysis of glutamine to glutamate and ammonia. The resulting ammonia molecule is channeled to the active site of MurT.</text>
</comment>
<comment type="similarity">
    <text evidence="2">Belongs to the CobB/CobQ family. GatD subfamily.</text>
</comment>
<feature type="active site" description="Nucleophile" evidence="2">
    <location>
        <position position="94"/>
    </location>
</feature>
<comment type="catalytic activity">
    <reaction evidence="2">
        <text>beta-D-GlcNAc-(1-&gt;4)-Mur2Ac(oyl-L-Ala-gamma-D-Glu-L-Lys-D-Ala-D-Ala)-di-trans,octa-cis-undecaprenyl diphosphate + L-glutamine + ATP + H2O = beta-D-GlcNAc-(1-&gt;4)-Mur2Ac(oyl-L-Ala-D-isoglutaminyl-L-Lys-D-Ala-D-Ala)-di-trans,octa-cis-undecaprenyl diphosphate + L-glutamate + ADP + phosphate + H(+)</text>
        <dbReference type="Rhea" id="RHEA:57928"/>
        <dbReference type="ChEBI" id="CHEBI:15377"/>
        <dbReference type="ChEBI" id="CHEBI:15378"/>
        <dbReference type="ChEBI" id="CHEBI:29985"/>
        <dbReference type="ChEBI" id="CHEBI:30616"/>
        <dbReference type="ChEBI" id="CHEBI:43474"/>
        <dbReference type="ChEBI" id="CHEBI:58359"/>
        <dbReference type="ChEBI" id="CHEBI:60033"/>
        <dbReference type="ChEBI" id="CHEBI:62233"/>
        <dbReference type="ChEBI" id="CHEBI:456216"/>
        <dbReference type="EC" id="6.3.5.13"/>
    </reaction>
</comment>
<dbReference type="PANTHER" id="PTHR21343:SF9">
    <property type="entry name" value="LIPID II ISOGLUTAMINYL SYNTHASE (GLUTAMINE-HYDROLYZING) SUBUNIT GATD"/>
    <property type="match status" value="1"/>
</dbReference>
<dbReference type="GO" id="GO:0009252">
    <property type="term" value="P:peptidoglycan biosynthetic process"/>
    <property type="evidence" value="ECO:0007669"/>
    <property type="project" value="UniProtKB-UniRule"/>
</dbReference>
<gene>
    <name evidence="2" type="primary">gatD</name>
    <name evidence="4" type="ORF">CVT63_02365</name>
</gene>
<evidence type="ECO:0000313" key="4">
    <source>
        <dbReference type="EMBL" id="PKQ28540.1"/>
    </source>
</evidence>
<dbReference type="GO" id="GO:0004359">
    <property type="term" value="F:glutaminase activity"/>
    <property type="evidence" value="ECO:0007669"/>
    <property type="project" value="UniProtKB-UniRule"/>
</dbReference>
<dbReference type="CDD" id="cd01750">
    <property type="entry name" value="GATase1_CobQ"/>
    <property type="match status" value="1"/>
</dbReference>
<keyword evidence="2" id="KW-0436">Ligase</keyword>
<keyword evidence="2" id="KW-0133">Cell shape</keyword>
<dbReference type="PROSITE" id="PS51274">
    <property type="entry name" value="GATASE_COBBQ"/>
    <property type="match status" value="1"/>
</dbReference>
<feature type="active site" evidence="2">
    <location>
        <position position="194"/>
    </location>
</feature>
<reference evidence="4 5" key="1">
    <citation type="journal article" date="2017" name="ISME J.">
        <title>Potential for microbial H2 and metal transformations associated with novel bacteria and archaea in deep terrestrial subsurface sediments.</title>
        <authorList>
            <person name="Hernsdorf A.W."/>
            <person name="Amano Y."/>
            <person name="Miyakawa K."/>
            <person name="Ise K."/>
            <person name="Suzuki Y."/>
            <person name="Anantharaman K."/>
            <person name="Probst A."/>
            <person name="Burstein D."/>
            <person name="Thomas B.C."/>
            <person name="Banfield J.F."/>
        </authorList>
    </citation>
    <scope>NUCLEOTIDE SEQUENCE [LARGE SCALE GENOMIC DNA]</scope>
    <source>
        <strain evidence="4">HGW-Actinobacteria-3</strain>
    </source>
</reference>
<evidence type="ECO:0000256" key="1">
    <source>
        <dbReference type="ARBA" id="ARBA00022962"/>
    </source>
</evidence>
<comment type="catalytic activity">
    <reaction evidence="2">
        <text>L-glutamine + H2O = L-glutamate + NH4(+)</text>
        <dbReference type="Rhea" id="RHEA:15889"/>
        <dbReference type="ChEBI" id="CHEBI:15377"/>
        <dbReference type="ChEBI" id="CHEBI:28938"/>
        <dbReference type="ChEBI" id="CHEBI:29985"/>
        <dbReference type="ChEBI" id="CHEBI:58359"/>
        <dbReference type="EC" id="3.5.1.2"/>
    </reaction>
</comment>
<dbReference type="EC" id="6.3.5.13" evidence="2"/>
<dbReference type="AlphaFoldDB" id="A0A2N3G750"/>
<dbReference type="GO" id="GO:0008360">
    <property type="term" value="P:regulation of cell shape"/>
    <property type="evidence" value="ECO:0007669"/>
    <property type="project" value="UniProtKB-KW"/>
</dbReference>
<evidence type="ECO:0000313" key="5">
    <source>
        <dbReference type="Proteomes" id="UP000233654"/>
    </source>
</evidence>
<dbReference type="Pfam" id="PF07685">
    <property type="entry name" value="GATase_3"/>
    <property type="match status" value="1"/>
</dbReference>
<keyword evidence="2" id="KW-0961">Cell wall biogenesis/degradation</keyword>
<dbReference type="EC" id="3.5.1.2" evidence="2"/>
<organism evidence="4 5">
    <name type="scientific">Candidatus Anoxymicrobium japonicum</name>
    <dbReference type="NCBI Taxonomy" id="2013648"/>
    <lineage>
        <taxon>Bacteria</taxon>
        <taxon>Bacillati</taxon>
        <taxon>Actinomycetota</taxon>
        <taxon>Candidatus Geothermincolia</taxon>
        <taxon>Candidatus Geothermincolales</taxon>
        <taxon>Candidatus Anoxymicrobiaceae</taxon>
        <taxon>Candidatus Anoxymicrobium</taxon>
    </lineage>
</organism>
<dbReference type="PANTHER" id="PTHR21343">
    <property type="entry name" value="DETHIOBIOTIN SYNTHETASE"/>
    <property type="match status" value="1"/>
</dbReference>
<dbReference type="GO" id="GO:0071555">
    <property type="term" value="P:cell wall organization"/>
    <property type="evidence" value="ECO:0007669"/>
    <property type="project" value="UniProtKB-KW"/>
</dbReference>
<keyword evidence="2" id="KW-0378">Hydrolase</keyword>
<evidence type="ECO:0000256" key="2">
    <source>
        <dbReference type="HAMAP-Rule" id="MF_02213"/>
    </source>
</evidence>
<comment type="caution">
    <text evidence="4">The sequence shown here is derived from an EMBL/GenBank/DDBJ whole genome shotgun (WGS) entry which is preliminary data.</text>
</comment>
<proteinExistence type="inferred from homology"/>
<evidence type="ECO:0000259" key="3">
    <source>
        <dbReference type="Pfam" id="PF07685"/>
    </source>
</evidence>
<feature type="domain" description="CobB/CobQ-like glutamine amidotransferase" evidence="3">
    <location>
        <begin position="4"/>
        <end position="201"/>
    </location>
</feature>
<dbReference type="InterPro" id="IPR043702">
    <property type="entry name" value="Lipid_II_synth_GatD"/>
</dbReference>
<sequence length="245" mass="27068">MKIRIGWLYPDLMNIYGDRGNIMALVQRCRWRGIPVEVDELGMSARIEEGRHDIFFMGGGQDREQEIVYRDLLDVKGEALKREIENGAAALVICGGYQLFGKFYRPFDGEELKGIEVFDAYTVTGEKRCIGNVVAKSTLGGVSQTIVGFENHSGKTYLGKGCAPLGMVTCGFGNNAEDRTEGAVYLGAIGTYLHGSLLPKNPGITDFLIEKGLARWGRNVQLDPLDDIIELRARDAATSRARKTR</sequence>
<comment type="subunit">
    <text evidence="2">Forms a heterodimer with MurT.</text>
</comment>
<keyword evidence="1 2" id="KW-0315">Glutamine amidotransferase</keyword>
<dbReference type="Proteomes" id="UP000233654">
    <property type="component" value="Unassembled WGS sequence"/>
</dbReference>
<dbReference type="EMBL" id="PHEX01000013">
    <property type="protein sequence ID" value="PKQ28540.1"/>
    <property type="molecule type" value="Genomic_DNA"/>
</dbReference>
<dbReference type="GO" id="GO:0009236">
    <property type="term" value="P:cobalamin biosynthetic process"/>
    <property type="evidence" value="ECO:0007669"/>
    <property type="project" value="InterPro"/>
</dbReference>
<dbReference type="InterPro" id="IPR029062">
    <property type="entry name" value="Class_I_gatase-like"/>
</dbReference>
<accession>A0A2N3G750</accession>
<dbReference type="HAMAP" id="MF_02213">
    <property type="entry name" value="Lipid_II_synth_GatD"/>
    <property type="match status" value="1"/>
</dbReference>
<keyword evidence="2" id="KW-0573">Peptidoglycan synthesis</keyword>
<comment type="pathway">
    <text evidence="2">Cell wall biogenesis; peptidoglycan biosynthesis.</text>
</comment>
<protein>
    <recommendedName>
        <fullName evidence="2">Lipid II isoglutaminyl synthase (glutamine-hydrolyzing) subunit GatD</fullName>
        <ecNumber evidence="2">6.3.5.13</ecNumber>
    </recommendedName>
    <alternativeName>
        <fullName evidence="2">Lipid II isoglutaminyl synthase glutaminase subunit</fullName>
        <ecNumber evidence="2">3.5.1.2</ecNumber>
    </alternativeName>
</protein>
<dbReference type="SUPFAM" id="SSF52317">
    <property type="entry name" value="Class I glutamine amidotransferase-like"/>
    <property type="match status" value="1"/>
</dbReference>
<keyword evidence="4" id="KW-0808">Transferase</keyword>
<name>A0A2N3G750_9ACTN</name>
<dbReference type="UniPathway" id="UPA00219"/>
<feature type="binding site" evidence="2">
    <location>
        <position position="128"/>
    </location>
    <ligand>
        <name>substrate</name>
    </ligand>
</feature>
<dbReference type="InterPro" id="IPR011698">
    <property type="entry name" value="GATase_3"/>
</dbReference>
<dbReference type="GO" id="GO:0016740">
    <property type="term" value="F:transferase activity"/>
    <property type="evidence" value="ECO:0007669"/>
    <property type="project" value="UniProtKB-KW"/>
</dbReference>
<dbReference type="GO" id="GO:0140282">
    <property type="term" value="F:carbon-nitrogen ligase activity on lipid II"/>
    <property type="evidence" value="ECO:0007669"/>
    <property type="project" value="UniProtKB-UniRule"/>
</dbReference>
<dbReference type="InterPro" id="IPR033949">
    <property type="entry name" value="CobQ_GATase1"/>
</dbReference>